<evidence type="ECO:0000313" key="1">
    <source>
        <dbReference type="EMBL" id="AZS50206.1"/>
    </source>
</evidence>
<protein>
    <recommendedName>
        <fullName evidence="3">Aminopeptidase</fullName>
    </recommendedName>
</protein>
<name>A0A3Q9JN19_9GAMM</name>
<sequence length="98" mass="11427">MRKDKKQIIGEPMTNEQIKVFLNVEPADDSLPAPLHKLIRAYHSLRIEDFERFLVFFKQQGFPLDAKNKEGKDFVSLIIDQQFAKPYIEAFETAQTTL</sequence>
<evidence type="ECO:0000313" key="2">
    <source>
        <dbReference type="Proteomes" id="UP000273143"/>
    </source>
</evidence>
<reference evidence="2" key="1">
    <citation type="submission" date="2018-06" db="EMBL/GenBank/DDBJ databases">
        <title>Complete genome of Pseudomonas insecticola strain QZS01.</title>
        <authorList>
            <person name="Wang J."/>
            <person name="Su Q."/>
        </authorList>
    </citation>
    <scope>NUCLEOTIDE SEQUENCE [LARGE SCALE GENOMIC DNA]</scope>
    <source>
        <strain evidence="2">QZS01</strain>
    </source>
</reference>
<evidence type="ECO:0008006" key="3">
    <source>
        <dbReference type="Google" id="ProtNLM"/>
    </source>
</evidence>
<dbReference type="AlphaFoldDB" id="A0A3Q9JN19"/>
<proteinExistence type="predicted"/>
<dbReference type="Proteomes" id="UP000273143">
    <property type="component" value="Chromosome"/>
</dbReference>
<dbReference type="InterPro" id="IPR047742">
    <property type="entry name" value="PA4642-like"/>
</dbReference>
<gene>
    <name evidence="1" type="ORF">DM558_05190</name>
</gene>
<accession>A0A3Q9JN19</accession>
<dbReference type="RefSeq" id="WP_127162389.1">
    <property type="nucleotide sequence ID" value="NZ_CP029822.1"/>
</dbReference>
<keyword evidence="2" id="KW-1185">Reference proteome</keyword>
<dbReference type="EMBL" id="CP029822">
    <property type="protein sequence ID" value="AZS50206.1"/>
    <property type="molecule type" value="Genomic_DNA"/>
</dbReference>
<organism evidence="1 2">
    <name type="scientific">Entomomonas moraniae</name>
    <dbReference type="NCBI Taxonomy" id="2213226"/>
    <lineage>
        <taxon>Bacteria</taxon>
        <taxon>Pseudomonadati</taxon>
        <taxon>Pseudomonadota</taxon>
        <taxon>Gammaproteobacteria</taxon>
        <taxon>Pseudomonadales</taxon>
        <taxon>Pseudomonadaceae</taxon>
        <taxon>Entomomonas</taxon>
    </lineage>
</organism>
<dbReference type="KEGG" id="emo:DM558_05190"/>
<dbReference type="NCBIfam" id="NF038106">
    <property type="entry name" value="gamma_NF038106"/>
    <property type="match status" value="1"/>
</dbReference>